<feature type="region of interest" description="Disordered" evidence="1">
    <location>
        <begin position="1"/>
        <end position="30"/>
    </location>
</feature>
<dbReference type="EMBL" id="JADCNL010000138">
    <property type="protein sequence ID" value="KAG0450074.1"/>
    <property type="molecule type" value="Genomic_DNA"/>
</dbReference>
<dbReference type="OrthoDB" id="434393at2759"/>
<evidence type="ECO:0000313" key="2">
    <source>
        <dbReference type="EMBL" id="KAG0450074.1"/>
    </source>
</evidence>
<protein>
    <submittedName>
        <fullName evidence="2">Uncharacterized protein</fullName>
    </submittedName>
</protein>
<dbReference type="AlphaFoldDB" id="A0A835PDK9"/>
<dbReference type="Proteomes" id="UP000636800">
    <property type="component" value="Unassembled WGS sequence"/>
</dbReference>
<organism evidence="2 3">
    <name type="scientific">Vanilla planifolia</name>
    <name type="common">Vanilla</name>
    <dbReference type="NCBI Taxonomy" id="51239"/>
    <lineage>
        <taxon>Eukaryota</taxon>
        <taxon>Viridiplantae</taxon>
        <taxon>Streptophyta</taxon>
        <taxon>Embryophyta</taxon>
        <taxon>Tracheophyta</taxon>
        <taxon>Spermatophyta</taxon>
        <taxon>Magnoliopsida</taxon>
        <taxon>Liliopsida</taxon>
        <taxon>Asparagales</taxon>
        <taxon>Orchidaceae</taxon>
        <taxon>Vanilloideae</taxon>
        <taxon>Vanilleae</taxon>
        <taxon>Vanilla</taxon>
    </lineage>
</organism>
<reference evidence="2 3" key="1">
    <citation type="journal article" date="2020" name="Nat. Food">
        <title>A phased Vanilla planifolia genome enables genetic improvement of flavour and production.</title>
        <authorList>
            <person name="Hasing T."/>
            <person name="Tang H."/>
            <person name="Brym M."/>
            <person name="Khazi F."/>
            <person name="Huang T."/>
            <person name="Chambers A.H."/>
        </authorList>
    </citation>
    <scope>NUCLEOTIDE SEQUENCE [LARGE SCALE GENOMIC DNA]</scope>
    <source>
        <tissue evidence="2">Leaf</tissue>
    </source>
</reference>
<keyword evidence="3" id="KW-1185">Reference proteome</keyword>
<evidence type="ECO:0000313" key="3">
    <source>
        <dbReference type="Proteomes" id="UP000636800"/>
    </source>
</evidence>
<comment type="caution">
    <text evidence="2">The sequence shown here is derived from an EMBL/GenBank/DDBJ whole genome shotgun (WGS) entry which is preliminary data.</text>
</comment>
<evidence type="ECO:0000256" key="1">
    <source>
        <dbReference type="SAM" id="MobiDB-lite"/>
    </source>
</evidence>
<name>A0A835PDK9_VANPL</name>
<proteinExistence type="predicted"/>
<feature type="compositionally biased region" description="Basic and acidic residues" evidence="1">
    <location>
        <begin position="1"/>
        <end position="12"/>
    </location>
</feature>
<accession>A0A835PDK9</accession>
<sequence length="94" mass="10240">MQKSENLHESQLNRRQKIGGGNMVGKANSAHCRLPLSSMNTISRDNGGVPNTANFNGDCDCVGFVLNSREDVAKSLVEKSNLKSKADVQSNYWA</sequence>
<gene>
    <name evidence="2" type="ORF">HPP92_027090</name>
</gene>